<evidence type="ECO:0000256" key="5">
    <source>
        <dbReference type="SAM" id="MobiDB-lite"/>
    </source>
</evidence>
<evidence type="ECO:0000313" key="7">
    <source>
        <dbReference type="Proteomes" id="UP001224775"/>
    </source>
</evidence>
<keyword evidence="2 6" id="KW-0489">Methyltransferase</keyword>
<evidence type="ECO:0000313" key="6">
    <source>
        <dbReference type="EMBL" id="KAK1736912.1"/>
    </source>
</evidence>
<evidence type="ECO:0000256" key="4">
    <source>
        <dbReference type="ARBA" id="ARBA00022691"/>
    </source>
</evidence>
<evidence type="ECO:0000256" key="1">
    <source>
        <dbReference type="ARBA" id="ARBA00010396"/>
    </source>
</evidence>
<dbReference type="GO" id="GO:0071424">
    <property type="term" value="F:rRNA (cytosine-N4-)-methyltransferase activity"/>
    <property type="evidence" value="ECO:0007669"/>
    <property type="project" value="TreeGrafter"/>
</dbReference>
<dbReference type="PANTHER" id="PTHR11265">
    <property type="entry name" value="S-ADENOSYL-METHYLTRANSFERASE MRAW"/>
    <property type="match status" value="1"/>
</dbReference>
<dbReference type="EC" id="2.1.1.-" evidence="6"/>
<dbReference type="Gene3D" id="3.40.50.150">
    <property type="entry name" value="Vaccinia Virus protein VP39"/>
    <property type="match status" value="1"/>
</dbReference>
<dbReference type="InterPro" id="IPR002903">
    <property type="entry name" value="RsmH"/>
</dbReference>
<comment type="caution">
    <text evidence="6">The sequence shown here is derived from an EMBL/GenBank/DDBJ whole genome shotgun (WGS) entry which is preliminary data.</text>
</comment>
<protein>
    <submittedName>
        <fullName evidence="6">Ribosomal RNA small subunit methyltransferase H</fullName>
        <ecNumber evidence="6">2.1.1.-</ecNumber>
    </submittedName>
</protein>
<proteinExistence type="inferred from homology"/>
<reference evidence="6" key="1">
    <citation type="submission" date="2023-06" db="EMBL/GenBank/DDBJ databases">
        <title>Survivors Of The Sea: Transcriptome response of Skeletonema marinoi to long-term dormancy.</title>
        <authorList>
            <person name="Pinder M.I.M."/>
            <person name="Kourtchenko O."/>
            <person name="Robertson E.K."/>
            <person name="Larsson T."/>
            <person name="Maumus F."/>
            <person name="Osuna-Cruz C.M."/>
            <person name="Vancaester E."/>
            <person name="Stenow R."/>
            <person name="Vandepoele K."/>
            <person name="Ploug H."/>
            <person name="Bruchert V."/>
            <person name="Godhe A."/>
            <person name="Topel M."/>
        </authorList>
    </citation>
    <scope>NUCLEOTIDE SEQUENCE</scope>
    <source>
        <strain evidence="6">R05AC</strain>
    </source>
</reference>
<dbReference type="SUPFAM" id="SSF53335">
    <property type="entry name" value="S-adenosyl-L-methionine-dependent methyltransferases"/>
    <property type="match status" value="1"/>
</dbReference>
<dbReference type="Gene3D" id="1.10.150.170">
    <property type="entry name" value="Putative methyltransferase TM0872, insert domain"/>
    <property type="match status" value="1"/>
</dbReference>
<comment type="similarity">
    <text evidence="1">Belongs to the methyltransferase superfamily. RsmH family.</text>
</comment>
<dbReference type="PANTHER" id="PTHR11265:SF0">
    <property type="entry name" value="12S RRNA N4-METHYLCYTIDINE METHYLTRANSFERASE"/>
    <property type="match status" value="1"/>
</dbReference>
<dbReference type="SUPFAM" id="SSF81799">
    <property type="entry name" value="Putative methyltransferase TM0872, insert domain"/>
    <property type="match status" value="1"/>
</dbReference>
<organism evidence="6 7">
    <name type="scientific">Skeletonema marinoi</name>
    <dbReference type="NCBI Taxonomy" id="267567"/>
    <lineage>
        <taxon>Eukaryota</taxon>
        <taxon>Sar</taxon>
        <taxon>Stramenopiles</taxon>
        <taxon>Ochrophyta</taxon>
        <taxon>Bacillariophyta</taxon>
        <taxon>Coscinodiscophyceae</taxon>
        <taxon>Thalassiosirophycidae</taxon>
        <taxon>Thalassiosirales</taxon>
        <taxon>Skeletonemataceae</taxon>
        <taxon>Skeletonema</taxon>
        <taxon>Skeletonema marinoi-dohrnii complex</taxon>
    </lineage>
</organism>
<dbReference type="InterPro" id="IPR029063">
    <property type="entry name" value="SAM-dependent_MTases_sf"/>
</dbReference>
<dbReference type="AlphaFoldDB" id="A0AAD8Y0R9"/>
<dbReference type="InterPro" id="IPR023397">
    <property type="entry name" value="SAM-dep_MeTrfase_MraW_recog"/>
</dbReference>
<evidence type="ECO:0000256" key="3">
    <source>
        <dbReference type="ARBA" id="ARBA00022679"/>
    </source>
</evidence>
<keyword evidence="7" id="KW-1185">Reference proteome</keyword>
<dbReference type="Proteomes" id="UP001224775">
    <property type="component" value="Unassembled WGS sequence"/>
</dbReference>
<dbReference type="EMBL" id="JATAAI010000027">
    <property type="protein sequence ID" value="KAK1736912.1"/>
    <property type="molecule type" value="Genomic_DNA"/>
</dbReference>
<keyword evidence="3 6" id="KW-0808">Transferase</keyword>
<accession>A0AAD8Y0R9</accession>
<gene>
    <name evidence="6" type="ORF">QTG54_012357</name>
</gene>
<dbReference type="Pfam" id="PF01795">
    <property type="entry name" value="Methyltransf_5"/>
    <property type="match status" value="1"/>
</dbReference>
<keyword evidence="4" id="KW-0949">S-adenosyl-L-methionine</keyword>
<dbReference type="GO" id="GO:0070475">
    <property type="term" value="P:rRNA base methylation"/>
    <property type="evidence" value="ECO:0007669"/>
    <property type="project" value="TreeGrafter"/>
</dbReference>
<evidence type="ECO:0000256" key="2">
    <source>
        <dbReference type="ARBA" id="ARBA00022603"/>
    </source>
</evidence>
<dbReference type="HAMAP" id="MF_01007">
    <property type="entry name" value="16SrRNA_methyltr_H"/>
    <property type="match status" value="1"/>
</dbReference>
<feature type="region of interest" description="Disordered" evidence="5">
    <location>
        <begin position="562"/>
        <end position="583"/>
    </location>
</feature>
<name>A0AAD8Y0R9_9STRA</name>
<sequence length="602" mass="65961">MDRIAKLIMAAIFGMSSIRAVVATAARTRSIDARRFQNVHNNIAFVSSASSSSLPIREQHDARPVVTRAQHKLTSFSLDTTSGRQFHSSTQLLMAKRKKNGGRTKKTEKAPSKRSIKLSKLAQLDSEDDDDEDVDGILDFEDAEQDESAVVTPFATEYHAPVMPKECIDALLQQGVFGEMMDDKLERWRKKKSIAEAKLKKAGLLDDDEVETEEASNSAETSESIRRPRLFVDGTLGGGGHSQALLEQLSPGDILIGCDQDSEAISTASARLSKYLGTSEYIVEKNGELSCSWEEGRPMFIPVQSNFRNLVDVLSTIRHPTSGKLLLGKRLKKQDSESEEELEFPKGVNGMLLDLGVSSHQINTGERGFAFMKDGPLDMRMDSNSTTAAVSSLTAADICNEFDEATLISLLRTYGDEPRARRIASAIIESRPLHTTTDLVHAINTVTPTFARQKRAGLIATSARVFQALRIVVNEEDGALTEVLERVAPWALARSGSHHSNVGKNGSDGNDGILAVLSYHSMEDKMAKRVIRDGSVDLVGRRGRGGSLFERDLFGNIIQNEGDEEGSHVPFEPLGKPQKATDEEVAINSRARSATLRLGIRI</sequence>